<name>D3DI85_HYDTT</name>
<evidence type="ECO:0000313" key="2">
    <source>
        <dbReference type="Proteomes" id="UP000002574"/>
    </source>
</evidence>
<proteinExistence type="predicted"/>
<accession>D3DI85</accession>
<keyword evidence="2" id="KW-1185">Reference proteome</keyword>
<dbReference type="Proteomes" id="UP000002574">
    <property type="component" value="Chromosome"/>
</dbReference>
<protein>
    <submittedName>
        <fullName evidence="1">Uncharacterized protein</fullName>
    </submittedName>
</protein>
<sequence>MIITAPLCSSSGAHSPHKNWIVEFKITIWSDKYIRELPTTYRSGGFLLNPVMTRKLQDFLAFRRQSTVHTCEFGLLHPYPP</sequence>
<evidence type="ECO:0000313" key="1">
    <source>
        <dbReference type="EMBL" id="BAI69537.1"/>
    </source>
</evidence>
<reference evidence="1 2" key="1">
    <citation type="journal article" date="2010" name="J. Bacteriol.">
        <title>Complete genome sequence of the thermophilic, obligately chemolithoautotrophic hydrogen-oxidizing bacterium Hydrogenobacter thermophilus TK-6.</title>
        <authorList>
            <person name="Arai H."/>
            <person name="Kanbe H."/>
            <person name="Ishii M."/>
            <person name="Igarashi Y."/>
        </authorList>
    </citation>
    <scope>NUCLEOTIDE SEQUENCE [LARGE SCALE GENOMIC DNA]</scope>
    <source>
        <strain evidence="2">DSM 6534 / IAM 12695 / TK-6 [Tokyo]</strain>
    </source>
</reference>
<dbReference type="AlphaFoldDB" id="D3DI85"/>
<gene>
    <name evidence="1" type="ordered locus">HTH_1079</name>
</gene>
<dbReference type="KEGG" id="hth:HTH_1079"/>
<organism evidence="1 2">
    <name type="scientific">Hydrogenobacter thermophilus (strain DSM 6534 / IAM 12695 / TK-6)</name>
    <dbReference type="NCBI Taxonomy" id="608538"/>
    <lineage>
        <taxon>Bacteria</taxon>
        <taxon>Pseudomonadati</taxon>
        <taxon>Aquificota</taxon>
        <taxon>Aquificia</taxon>
        <taxon>Aquificales</taxon>
        <taxon>Aquificaceae</taxon>
        <taxon>Hydrogenobacter</taxon>
    </lineage>
</organism>
<dbReference type="STRING" id="608538.HTH_1079"/>
<dbReference type="EMBL" id="AP011112">
    <property type="protein sequence ID" value="BAI69537.1"/>
    <property type="molecule type" value="Genomic_DNA"/>
</dbReference>